<dbReference type="Proteomes" id="UP000499080">
    <property type="component" value="Unassembled WGS sequence"/>
</dbReference>
<dbReference type="EMBL" id="BGPR01000105">
    <property type="protein sequence ID" value="GBL94739.1"/>
    <property type="molecule type" value="Genomic_DNA"/>
</dbReference>
<gene>
    <name evidence="1" type="ORF">AVEN_244725_1</name>
</gene>
<evidence type="ECO:0000313" key="2">
    <source>
        <dbReference type="Proteomes" id="UP000499080"/>
    </source>
</evidence>
<reference evidence="1 2" key="1">
    <citation type="journal article" date="2019" name="Sci. Rep.">
        <title>Orb-weaving spider Araneus ventricosus genome elucidates the spidroin gene catalogue.</title>
        <authorList>
            <person name="Kono N."/>
            <person name="Nakamura H."/>
            <person name="Ohtoshi R."/>
            <person name="Moran D.A.P."/>
            <person name="Shinohara A."/>
            <person name="Yoshida Y."/>
            <person name="Fujiwara M."/>
            <person name="Mori M."/>
            <person name="Tomita M."/>
            <person name="Arakawa K."/>
        </authorList>
    </citation>
    <scope>NUCLEOTIDE SEQUENCE [LARGE SCALE GENOMIC DNA]</scope>
</reference>
<sequence>MGCGKDNWTLYCAHILSDLRTSPPLKRSQSPQPGLRRCYGEIFRPPRTASLGLRGLIQFSFVRLRPSFEASRGLFRMEDILCRGHITRTI</sequence>
<dbReference type="AlphaFoldDB" id="A0A4Y2BSS5"/>
<evidence type="ECO:0000313" key="1">
    <source>
        <dbReference type="EMBL" id="GBL94739.1"/>
    </source>
</evidence>
<proteinExistence type="predicted"/>
<keyword evidence="2" id="KW-1185">Reference proteome</keyword>
<protein>
    <submittedName>
        <fullName evidence="1">Uncharacterized protein</fullName>
    </submittedName>
</protein>
<comment type="caution">
    <text evidence="1">The sequence shown here is derived from an EMBL/GenBank/DDBJ whole genome shotgun (WGS) entry which is preliminary data.</text>
</comment>
<name>A0A4Y2BSS5_ARAVE</name>
<accession>A0A4Y2BSS5</accession>
<organism evidence="1 2">
    <name type="scientific">Araneus ventricosus</name>
    <name type="common">Orbweaver spider</name>
    <name type="synonym">Epeira ventricosa</name>
    <dbReference type="NCBI Taxonomy" id="182803"/>
    <lineage>
        <taxon>Eukaryota</taxon>
        <taxon>Metazoa</taxon>
        <taxon>Ecdysozoa</taxon>
        <taxon>Arthropoda</taxon>
        <taxon>Chelicerata</taxon>
        <taxon>Arachnida</taxon>
        <taxon>Araneae</taxon>
        <taxon>Araneomorphae</taxon>
        <taxon>Entelegynae</taxon>
        <taxon>Araneoidea</taxon>
        <taxon>Araneidae</taxon>
        <taxon>Araneus</taxon>
    </lineage>
</organism>